<dbReference type="AlphaFoldDB" id="A4HZY7"/>
<evidence type="ECO:0000313" key="2">
    <source>
        <dbReference type="EMBL" id="CAM68053.1"/>
    </source>
</evidence>
<dbReference type="InParanoid" id="A4HZY7"/>
<dbReference type="EMBL" id="FR796454">
    <property type="protein sequence ID" value="CAM68053.1"/>
    <property type="molecule type" value="Genomic_DNA"/>
</dbReference>
<dbReference type="RefSeq" id="XP_001465628.1">
    <property type="nucleotide sequence ID" value="XM_001465591.1"/>
</dbReference>
<dbReference type="eggNOG" id="ENOG502RX78">
    <property type="taxonomic scope" value="Eukaryota"/>
</dbReference>
<protein>
    <submittedName>
        <fullName evidence="2">Uncharacterized protein</fullName>
    </submittedName>
</protein>
<proteinExistence type="predicted"/>
<dbReference type="Proteomes" id="UP000008153">
    <property type="component" value="Chromosome 22"/>
</dbReference>
<reference evidence="2 3" key="2">
    <citation type="journal article" date="2011" name="Genome Res.">
        <title>Chromosome and gene copy number variation allow major structural change between species and strains of Leishmania.</title>
        <authorList>
            <person name="Rogers M.B."/>
            <person name="Hilley J.D."/>
            <person name="Dickens N.J."/>
            <person name="Wilkes J."/>
            <person name="Bates P.A."/>
            <person name="Depledge D.P."/>
            <person name="Harris D."/>
            <person name="Her Y."/>
            <person name="Herzyk P."/>
            <person name="Imamura H."/>
            <person name="Otto T.D."/>
            <person name="Sanders M."/>
            <person name="Seeger K."/>
            <person name="Dujardin J.C."/>
            <person name="Berriman M."/>
            <person name="Smith D.F."/>
            <person name="Hertz-Fowler C."/>
            <person name="Mottram J.C."/>
        </authorList>
    </citation>
    <scope>NUCLEOTIDE SEQUENCE [LARGE SCALE GENOMIC DNA]</scope>
    <source>
        <strain evidence="2 3">JPCM5</strain>
    </source>
</reference>
<organism evidence="2 3">
    <name type="scientific">Leishmania infantum</name>
    <dbReference type="NCBI Taxonomy" id="5671"/>
    <lineage>
        <taxon>Eukaryota</taxon>
        <taxon>Discoba</taxon>
        <taxon>Euglenozoa</taxon>
        <taxon>Kinetoplastea</taxon>
        <taxon>Metakinetoplastina</taxon>
        <taxon>Trypanosomatida</taxon>
        <taxon>Trypanosomatidae</taxon>
        <taxon>Leishmaniinae</taxon>
        <taxon>Leishmania</taxon>
    </lineage>
</organism>
<dbReference type="GeneID" id="5069050"/>
<dbReference type="OMA" id="WLAGSIC"/>
<feature type="compositionally biased region" description="Low complexity" evidence="1">
    <location>
        <begin position="152"/>
        <end position="177"/>
    </location>
</feature>
<feature type="region of interest" description="Disordered" evidence="1">
    <location>
        <begin position="151"/>
        <end position="187"/>
    </location>
</feature>
<sequence length="482" mass="53181">MHTPLSGATHLEGAPFTACTTHPPLFSHHIYEHTRTMSSQSGAAAATKALVRCTRRIRDPLNYLVMQPTDPDQVTTSIRTADAAMVTWFVPLHNLQYCLHKRYEAEQFGVMILPKGMAVPEAKPLTPTEDSVKAAAARRGPSVVPRFMRMTAPRPSGAAGSSPASSPSRLSSSPSLSEGGNQLNNYVNEDGDTVVPLGLVTMIVGNNIPAKQSWLERLIDPAPHPTLSMRVMVVDRIHWQRTSWLAGSICNSLCWGRLPQRIFSINLDYKNPVYISGGNAADAATAAAKESAPLFSKRSRQPLVFDKVTQRYTSPFQIDVPGLNFRLKIEDTGKTLFDTTSRVVDGFLDNESALHRLALSREVNMLGLGGSVYRQTLWSSPSLPNVGRIVECELGSLFERYFGCSPVGDPVATWLVDAVDKTLIYQMEGEVEDENDPNSATTYGDRSLTERVQKKAMNRYNSFRDDIRHKTYSELAGDEVPR</sequence>
<feature type="compositionally biased region" description="Polar residues" evidence="1">
    <location>
        <begin position="178"/>
        <end position="187"/>
    </location>
</feature>
<dbReference type="VEuPathDB" id="TriTrypDB:LINF_220017600"/>
<name>A4HZY7_LEIIN</name>
<dbReference type="KEGG" id="lif:LINJ_22_0980"/>
<keyword evidence="3" id="KW-1185">Reference proteome</keyword>
<accession>A4HZY7</accession>
<evidence type="ECO:0000313" key="3">
    <source>
        <dbReference type="Proteomes" id="UP000008153"/>
    </source>
</evidence>
<gene>
    <name evidence="2" type="ORF">LINJ_22_0980</name>
</gene>
<evidence type="ECO:0000256" key="1">
    <source>
        <dbReference type="SAM" id="MobiDB-lite"/>
    </source>
</evidence>
<reference evidence="2 3" key="1">
    <citation type="journal article" date="2007" name="Nat. Genet.">
        <title>Comparative genomic analysis of three Leishmania species that cause diverse human disease.</title>
        <authorList>
            <person name="Peacock C.S."/>
            <person name="Seeger K."/>
            <person name="Harris D."/>
            <person name="Murphy L."/>
            <person name="Ruiz J.C."/>
            <person name="Quail M.A."/>
            <person name="Peters N."/>
            <person name="Adlem E."/>
            <person name="Tivey A."/>
            <person name="Aslett M."/>
            <person name="Kerhornou A."/>
            <person name="Ivens A."/>
            <person name="Fraser A."/>
            <person name="Rajandream M.A."/>
            <person name="Carver T."/>
            <person name="Norbertczak H."/>
            <person name="Chillingworth T."/>
            <person name="Hance Z."/>
            <person name="Jagels K."/>
            <person name="Moule S."/>
            <person name="Ormond D."/>
            <person name="Rutter S."/>
            <person name="Squares R."/>
            <person name="Whitehead S."/>
            <person name="Rabbinowitsch E."/>
            <person name="Arrowsmith C."/>
            <person name="White B."/>
            <person name="Thurston S."/>
            <person name="Bringaud F."/>
            <person name="Baldauf S.L."/>
            <person name="Faulconbridge A."/>
            <person name="Jeffares D."/>
            <person name="Depledge D.P."/>
            <person name="Oyola S.O."/>
            <person name="Hilley J.D."/>
            <person name="Brito L.O."/>
            <person name="Tosi L.R."/>
            <person name="Barrell B."/>
            <person name="Cruz A.K."/>
            <person name="Mottram J.C."/>
            <person name="Smith D.F."/>
            <person name="Berriman M."/>
        </authorList>
    </citation>
    <scope>NUCLEOTIDE SEQUENCE [LARGE SCALE GENOMIC DNA]</scope>
    <source>
        <strain evidence="2 3">JPCM5</strain>
    </source>
</reference>